<organism evidence="3 4">
    <name type="scientific">Goodea atripinnis</name>
    <dbReference type="NCBI Taxonomy" id="208336"/>
    <lineage>
        <taxon>Eukaryota</taxon>
        <taxon>Metazoa</taxon>
        <taxon>Chordata</taxon>
        <taxon>Craniata</taxon>
        <taxon>Vertebrata</taxon>
        <taxon>Euteleostomi</taxon>
        <taxon>Actinopterygii</taxon>
        <taxon>Neopterygii</taxon>
        <taxon>Teleostei</taxon>
        <taxon>Neoteleostei</taxon>
        <taxon>Acanthomorphata</taxon>
        <taxon>Ovalentaria</taxon>
        <taxon>Atherinomorphae</taxon>
        <taxon>Cyprinodontiformes</taxon>
        <taxon>Goodeidae</taxon>
        <taxon>Goodea</taxon>
    </lineage>
</organism>
<feature type="domain" description="Piezo TM25-28" evidence="2">
    <location>
        <begin position="74"/>
        <end position="132"/>
    </location>
</feature>
<feature type="non-terminal residue" evidence="3">
    <location>
        <position position="1"/>
    </location>
</feature>
<feature type="region of interest" description="Disordered" evidence="1">
    <location>
        <begin position="252"/>
        <end position="296"/>
    </location>
</feature>
<reference evidence="3 4" key="1">
    <citation type="submission" date="2021-06" db="EMBL/GenBank/DDBJ databases">
        <authorList>
            <person name="Palmer J.M."/>
        </authorList>
    </citation>
    <scope>NUCLEOTIDE SEQUENCE [LARGE SCALE GENOMIC DNA]</scope>
    <source>
        <strain evidence="3 4">GA_2019</strain>
        <tissue evidence="3">Muscle</tissue>
    </source>
</reference>
<protein>
    <recommendedName>
        <fullName evidence="2">Piezo TM25-28 domain-containing protein</fullName>
    </recommendedName>
</protein>
<evidence type="ECO:0000313" key="4">
    <source>
        <dbReference type="Proteomes" id="UP001476798"/>
    </source>
</evidence>
<dbReference type="PANTHER" id="PTHR47049">
    <property type="entry name" value="PIEZO-TYPE MECHANOSENSITIVE ION CHANNEL HOMOLOG"/>
    <property type="match status" value="1"/>
</dbReference>
<sequence>CFTLKFSPLLPDDFMLLLCASLQRQVFDDENKAAVRIMAGDNVEICRDLDAASFSVHNPVPDFIHCRYSSLPSVRIIWDSICFAFLLLQRRVFMSYYFLHVVADIRASQILASRYSKKPQLARSVRQQKFKRGKEKMLSLAQESAGGQTPVRPEEEDDDDAYVATSHADNIIKRVFNIIKFTWVLFQTTVESFTSWMNDMCREYIDISTVLRIERCMLTREVKKGNVPSRESIHVYYEKAMKLNISRQASMDQLSEDGSISGSTKGRKRRRGYPMDSQDSTASRDSISRYPERHAG</sequence>
<dbReference type="Proteomes" id="UP001476798">
    <property type="component" value="Unassembled WGS sequence"/>
</dbReference>
<dbReference type="Pfam" id="PF15917">
    <property type="entry name" value="Piezo_TM25-28"/>
    <property type="match status" value="1"/>
</dbReference>
<evidence type="ECO:0000259" key="2">
    <source>
        <dbReference type="Pfam" id="PF15917"/>
    </source>
</evidence>
<feature type="compositionally biased region" description="Basic and acidic residues" evidence="1">
    <location>
        <begin position="286"/>
        <end position="296"/>
    </location>
</feature>
<dbReference type="InterPro" id="IPR031805">
    <property type="entry name" value="Piezo_TM25-28"/>
</dbReference>
<dbReference type="InterPro" id="IPR027272">
    <property type="entry name" value="Piezo"/>
</dbReference>
<comment type="caution">
    <text evidence="3">The sequence shown here is derived from an EMBL/GenBank/DDBJ whole genome shotgun (WGS) entry which is preliminary data.</text>
</comment>
<evidence type="ECO:0000256" key="1">
    <source>
        <dbReference type="SAM" id="MobiDB-lite"/>
    </source>
</evidence>
<accession>A0ABV0N717</accession>
<proteinExistence type="predicted"/>
<gene>
    <name evidence="3" type="ORF">GOODEAATRI_001454</name>
</gene>
<dbReference type="EMBL" id="JAHRIO010030030">
    <property type="protein sequence ID" value="MEQ2167180.1"/>
    <property type="molecule type" value="Genomic_DNA"/>
</dbReference>
<keyword evidence="4" id="KW-1185">Reference proteome</keyword>
<name>A0ABV0N717_9TELE</name>
<evidence type="ECO:0000313" key="3">
    <source>
        <dbReference type="EMBL" id="MEQ2167180.1"/>
    </source>
</evidence>
<dbReference type="PANTHER" id="PTHR47049:SF6">
    <property type="entry name" value="PIEZO-TYPE MECHANOSENSITIVE ION CHANNEL COMPONENT"/>
    <property type="match status" value="1"/>
</dbReference>
<feature type="region of interest" description="Disordered" evidence="1">
    <location>
        <begin position="132"/>
        <end position="156"/>
    </location>
</feature>